<dbReference type="AlphaFoldDB" id="A0A4Y2KRX7"/>
<organism evidence="2 3">
    <name type="scientific">Araneus ventricosus</name>
    <name type="common">Orbweaver spider</name>
    <name type="synonym">Epeira ventricosa</name>
    <dbReference type="NCBI Taxonomy" id="182803"/>
    <lineage>
        <taxon>Eukaryota</taxon>
        <taxon>Metazoa</taxon>
        <taxon>Ecdysozoa</taxon>
        <taxon>Arthropoda</taxon>
        <taxon>Chelicerata</taxon>
        <taxon>Arachnida</taxon>
        <taxon>Araneae</taxon>
        <taxon>Araneomorphae</taxon>
        <taxon>Entelegynae</taxon>
        <taxon>Araneoidea</taxon>
        <taxon>Araneidae</taxon>
        <taxon>Araneus</taxon>
    </lineage>
</organism>
<comment type="caution">
    <text evidence="2">The sequence shown here is derived from an EMBL/GenBank/DDBJ whole genome shotgun (WGS) entry which is preliminary data.</text>
</comment>
<keyword evidence="3" id="KW-1185">Reference proteome</keyword>
<accession>A0A4Y2KRX7</accession>
<dbReference type="EMBL" id="BGPR01004922">
    <property type="protein sequence ID" value="GBN04909.1"/>
    <property type="molecule type" value="Genomic_DNA"/>
</dbReference>
<name>A0A4Y2KRX7_ARAVE</name>
<evidence type="ECO:0000256" key="1">
    <source>
        <dbReference type="SAM" id="MobiDB-lite"/>
    </source>
</evidence>
<protein>
    <submittedName>
        <fullName evidence="2">Uncharacterized protein</fullName>
    </submittedName>
</protein>
<sequence length="74" mass="8212">MENEKGGGLGGSNLASDSRSPDRELRDQLGFKVPNWEATPRNRQFPELSAHQLASIPGSLLVKCHVDRWKLSIL</sequence>
<feature type="region of interest" description="Disordered" evidence="1">
    <location>
        <begin position="1"/>
        <end position="27"/>
    </location>
</feature>
<proteinExistence type="predicted"/>
<gene>
    <name evidence="2" type="ORF">AVEN_221379_1</name>
</gene>
<feature type="compositionally biased region" description="Gly residues" evidence="1">
    <location>
        <begin position="1"/>
        <end position="11"/>
    </location>
</feature>
<dbReference type="Proteomes" id="UP000499080">
    <property type="component" value="Unassembled WGS sequence"/>
</dbReference>
<evidence type="ECO:0000313" key="2">
    <source>
        <dbReference type="EMBL" id="GBN04909.1"/>
    </source>
</evidence>
<evidence type="ECO:0000313" key="3">
    <source>
        <dbReference type="Proteomes" id="UP000499080"/>
    </source>
</evidence>
<reference evidence="2 3" key="1">
    <citation type="journal article" date="2019" name="Sci. Rep.">
        <title>Orb-weaving spider Araneus ventricosus genome elucidates the spidroin gene catalogue.</title>
        <authorList>
            <person name="Kono N."/>
            <person name="Nakamura H."/>
            <person name="Ohtoshi R."/>
            <person name="Moran D.A.P."/>
            <person name="Shinohara A."/>
            <person name="Yoshida Y."/>
            <person name="Fujiwara M."/>
            <person name="Mori M."/>
            <person name="Tomita M."/>
            <person name="Arakawa K."/>
        </authorList>
    </citation>
    <scope>NUCLEOTIDE SEQUENCE [LARGE SCALE GENOMIC DNA]</scope>
</reference>